<comment type="similarity">
    <text evidence="4">Belongs to the UPP synthase family. Z-FPP synthase subfamily.</text>
</comment>
<dbReference type="CDD" id="cd00475">
    <property type="entry name" value="Cis_IPPS"/>
    <property type="match status" value="1"/>
</dbReference>
<protein>
    <recommendedName>
        <fullName evidence="5">Isoprenyl transferase</fullName>
        <ecNumber evidence="5">2.5.1.-</ecNumber>
    </recommendedName>
</protein>
<dbReference type="InterPro" id="IPR018520">
    <property type="entry name" value="UPP_synth-like_CS"/>
</dbReference>
<dbReference type="RefSeq" id="WP_250921259.1">
    <property type="nucleotide sequence ID" value="NZ_JAMQAW010000027.1"/>
</dbReference>
<proteinExistence type="inferred from homology"/>
<dbReference type="SUPFAM" id="SSF64005">
    <property type="entry name" value="Undecaprenyl diphosphate synthase"/>
    <property type="match status" value="1"/>
</dbReference>
<keyword evidence="3 5" id="KW-0460">Magnesium</keyword>
<comment type="caution">
    <text evidence="6">The sequence shown here is derived from an EMBL/GenBank/DDBJ whole genome shotgun (WGS) entry which is preliminary data.</text>
</comment>
<dbReference type="PANTHER" id="PTHR10291">
    <property type="entry name" value="DEHYDRODOLICHYL DIPHOSPHATE SYNTHASE FAMILY MEMBER"/>
    <property type="match status" value="1"/>
</dbReference>
<comment type="subunit">
    <text evidence="5">Homodimer.</text>
</comment>
<evidence type="ECO:0000313" key="7">
    <source>
        <dbReference type="Proteomes" id="UP001431429"/>
    </source>
</evidence>
<dbReference type="Proteomes" id="UP001431429">
    <property type="component" value="Unassembled WGS sequence"/>
</dbReference>
<dbReference type="PANTHER" id="PTHR10291:SF43">
    <property type="entry name" value="DEHYDRODOLICHYL DIPHOSPHATE SYNTHASE COMPLEX SUBUNIT DHDDS"/>
    <property type="match status" value="1"/>
</dbReference>
<feature type="active site" evidence="5">
    <location>
        <position position="38"/>
    </location>
</feature>
<evidence type="ECO:0000256" key="2">
    <source>
        <dbReference type="ARBA" id="ARBA00022723"/>
    </source>
</evidence>
<comment type="cofactor">
    <cofactor evidence="5">
        <name>Mg(2+)</name>
        <dbReference type="ChEBI" id="CHEBI:18420"/>
    </cofactor>
    <text evidence="5">Binds 2 magnesium ions per subunit.</text>
</comment>
<evidence type="ECO:0000256" key="1">
    <source>
        <dbReference type="ARBA" id="ARBA00022679"/>
    </source>
</evidence>
<gene>
    <name evidence="6" type="primary">uppS</name>
    <name evidence="6" type="ORF">NBG84_21880</name>
</gene>
<evidence type="ECO:0000313" key="6">
    <source>
        <dbReference type="EMBL" id="MCM2390917.1"/>
    </source>
</evidence>
<organism evidence="6 7">
    <name type="scientific">Streptomyces albipurpureus</name>
    <dbReference type="NCBI Taxonomy" id="2897419"/>
    <lineage>
        <taxon>Bacteria</taxon>
        <taxon>Bacillati</taxon>
        <taxon>Actinomycetota</taxon>
        <taxon>Actinomycetes</taxon>
        <taxon>Kitasatosporales</taxon>
        <taxon>Streptomycetaceae</taxon>
        <taxon>Streptomyces</taxon>
    </lineage>
</organism>
<keyword evidence="2 5" id="KW-0479">Metal-binding</keyword>
<evidence type="ECO:0000256" key="4">
    <source>
        <dbReference type="ARBA" id="ARBA00038453"/>
    </source>
</evidence>
<comment type="function">
    <text evidence="5">Catalyzes the condensation of isopentenyl diphosphate (IPP) with allylic pyrophosphates generating different type of terpenoids.</text>
</comment>
<feature type="binding site" evidence="5">
    <location>
        <begin position="39"/>
        <end position="42"/>
    </location>
    <ligand>
        <name>substrate</name>
    </ligand>
</feature>
<keyword evidence="1 5" id="KW-0808">Transferase</keyword>
<feature type="binding site" evidence="5">
    <location>
        <position position="56"/>
    </location>
    <ligand>
        <name>substrate</name>
    </ligand>
</feature>
<dbReference type="HAMAP" id="MF_01139">
    <property type="entry name" value="ISPT"/>
    <property type="match status" value="1"/>
</dbReference>
<feature type="binding site" evidence="5">
    <location>
        <position position="43"/>
    </location>
    <ligand>
        <name>substrate</name>
    </ligand>
</feature>
<dbReference type="GO" id="GO:0016740">
    <property type="term" value="F:transferase activity"/>
    <property type="evidence" value="ECO:0007669"/>
    <property type="project" value="UniProtKB-KW"/>
</dbReference>
<feature type="active site" description="Proton acceptor" evidence="5">
    <location>
        <position position="87"/>
    </location>
</feature>
<comment type="caution">
    <text evidence="5">Lacks conserved residue(s) required for the propagation of feature annotation.</text>
</comment>
<feature type="binding site" evidence="5">
    <location>
        <position position="91"/>
    </location>
    <ligand>
        <name>substrate</name>
    </ligand>
</feature>
<evidence type="ECO:0000256" key="5">
    <source>
        <dbReference type="HAMAP-Rule" id="MF_01139"/>
    </source>
</evidence>
<keyword evidence="7" id="KW-1185">Reference proteome</keyword>
<feature type="binding site" evidence="5">
    <location>
        <begin position="84"/>
        <end position="86"/>
    </location>
    <ligand>
        <name>substrate</name>
    </ligand>
</feature>
<dbReference type="PROSITE" id="PS01066">
    <property type="entry name" value="UPP_SYNTHASE"/>
    <property type="match status" value="1"/>
</dbReference>
<feature type="binding site" evidence="5">
    <location>
        <position position="38"/>
    </location>
    <ligand>
        <name>Mg(2+)</name>
        <dbReference type="ChEBI" id="CHEBI:18420"/>
    </ligand>
</feature>
<reference evidence="6" key="1">
    <citation type="submission" date="2022-06" db="EMBL/GenBank/DDBJ databases">
        <title>Genome public.</title>
        <authorList>
            <person name="Sun Q."/>
        </authorList>
    </citation>
    <scope>NUCLEOTIDE SEQUENCE</scope>
    <source>
        <strain evidence="6">CWNU-1</strain>
    </source>
</reference>
<dbReference type="InterPro" id="IPR001441">
    <property type="entry name" value="UPP_synth-like"/>
</dbReference>
<dbReference type="InterPro" id="IPR036424">
    <property type="entry name" value="UPP_synth-like_sf"/>
</dbReference>
<dbReference type="NCBIfam" id="TIGR00055">
    <property type="entry name" value="uppS"/>
    <property type="match status" value="1"/>
</dbReference>
<accession>A0ABT0URE3</accession>
<name>A0ABT0URE3_9ACTN</name>
<sequence length="263" mass="29203">MNGAFSLVRRTGHALYARRLRQRIAGGPLPRHIGLIMDGNRRWARRMGLTEAGLGHRYGAERAREVLGWCEALGIGHVTVFVCSTENLARRDDTEVALLMRTIEEMVTVHLARPGSPWRVRIAGTLDALPTSTANALKSAVESTRDRAGGSEVTLAIGYGGRQELIASIRDLLLEQAAGGADLRELAERLTVDDIGRHLYTAGQPDPDLVIRTSGEQRLSNFLLWQSAHAELSFCEAYWPAFREIDFLRALRSFSVRQRRYGG</sequence>
<dbReference type="EC" id="2.5.1.-" evidence="5"/>
<feature type="binding site" evidence="5">
    <location>
        <position position="231"/>
    </location>
    <ligand>
        <name>Mg(2+)</name>
        <dbReference type="ChEBI" id="CHEBI:18420"/>
    </ligand>
</feature>
<dbReference type="Pfam" id="PF01255">
    <property type="entry name" value="Prenyltransf"/>
    <property type="match status" value="1"/>
</dbReference>
<dbReference type="Gene3D" id="3.40.1180.10">
    <property type="entry name" value="Decaprenyl diphosphate synthase-like"/>
    <property type="match status" value="1"/>
</dbReference>
<dbReference type="EMBL" id="JAMQAW010000027">
    <property type="protein sequence ID" value="MCM2390917.1"/>
    <property type="molecule type" value="Genomic_DNA"/>
</dbReference>
<feature type="binding site" evidence="5">
    <location>
        <position position="212"/>
    </location>
    <ligand>
        <name>substrate</name>
    </ligand>
</feature>
<evidence type="ECO:0000256" key="3">
    <source>
        <dbReference type="ARBA" id="ARBA00022842"/>
    </source>
</evidence>
<feature type="binding site" evidence="5">
    <location>
        <begin position="218"/>
        <end position="220"/>
    </location>
    <ligand>
        <name>substrate</name>
    </ligand>
</feature>